<dbReference type="PROSITE" id="PS50086">
    <property type="entry name" value="TBC_RABGAP"/>
    <property type="match status" value="1"/>
</dbReference>
<organism evidence="5 6">
    <name type="scientific">Tetranychus urticae</name>
    <name type="common">Two-spotted spider mite</name>
    <dbReference type="NCBI Taxonomy" id="32264"/>
    <lineage>
        <taxon>Eukaryota</taxon>
        <taxon>Metazoa</taxon>
        <taxon>Ecdysozoa</taxon>
        <taxon>Arthropoda</taxon>
        <taxon>Chelicerata</taxon>
        <taxon>Arachnida</taxon>
        <taxon>Acari</taxon>
        <taxon>Acariformes</taxon>
        <taxon>Trombidiformes</taxon>
        <taxon>Prostigmata</taxon>
        <taxon>Eleutherengona</taxon>
        <taxon>Raphignathae</taxon>
        <taxon>Tetranychoidea</taxon>
        <taxon>Tetranychidae</taxon>
        <taxon>Tetranychus</taxon>
    </lineage>
</organism>
<dbReference type="SMART" id="SM00462">
    <property type="entry name" value="PTB"/>
    <property type="match status" value="1"/>
</dbReference>
<dbReference type="Gene3D" id="1.10.472.80">
    <property type="entry name" value="Ypt/Rab-GAP domain of gyp1p, domain 3"/>
    <property type="match status" value="1"/>
</dbReference>
<evidence type="ECO:0000313" key="6">
    <source>
        <dbReference type="Proteomes" id="UP000015104"/>
    </source>
</evidence>
<evidence type="ECO:0000313" key="5">
    <source>
        <dbReference type="EnsemblMetazoa" id="tetur01g01320.1"/>
    </source>
</evidence>
<dbReference type="GO" id="GO:0005096">
    <property type="term" value="F:GTPase activator activity"/>
    <property type="evidence" value="ECO:0007669"/>
    <property type="project" value="UniProtKB-KW"/>
</dbReference>
<sequence length="1145" mass="127732">MFAFTTNTQRTGSSSLDNILSNSQQFEVMYVGKIKVYTKRAPPSFIDDAVESFRTINPAKVKFSNIDDNRSNNQQQSDRSESENSLTPTPLNDGPDASSLSLSSSPTTTASIANELGMQRPRSISSLTTCKEYKETFDEESPREEINISLKNATSSLPSHPVTITCTHSDEKDSVFSDEGRESMDDSFNNSRPESSASTASGIGGIFGTSGTSLHLPSTSLITNTQSLDEQGRASILRDLEVCSKQTQESLSPIQSPNNPDVMFKPDASLPVKNELKVSPTAINEKETSTITRVPSPSSFLLDASLTHPLAPAPDSVSSTSLTPSVNSAVRKLSTEKQVSLPCRTRTSGGASDLRRNRQSSKFQNRTMLFLIGRLAICLISPDLQQILFNKTFNYVSHCSQGVKYMDHFGFICREPSYYPSESYVGYVFRCQTDKLVNEIMHTLKQAFHNAHHACQVNKNKSIIICEACPMQWFHRLCMDVENLSAKKAQTVILERLDSLPDADKNEIMSKYEGSQVSSIDEQNRIIMGLLRRMSERKQQNHNHNGKDEKRNSISTLDNLKQKARKSLSSSLETILKRTGSPSIAQYYSPSKGKSEHTETRARASTISGSISIPEHSNVRNEQITLDYEEITPCLKETSKMWDEILKQDFNDSTLEFQLKEGIKKGVPRSKRGEIWQFIARYNKHTNRIPNACKDVGSVDPDKPYRELLQQLTAQQHAILVDLGRTFPKHPYFAQPLGAGQLSLFNLLKAYSLFDTEVGYCQGLSFVAAILLLHMSEDDSFEMMKYLLFYLGLRRQYKPDMSALQMQLYQLTRLLYDFHHDIYEHFDAHDIPPTLYAAPWFLTLFASQFPIGFVARLFDILFLYGIEAIFRLSTVLLNTYREAILSCQSFETIMELLKNNIPAMNPIQMERVFNQVLTRDISKQLIIYETEYNLLQEDSTVSSLSSTGSITSTELYGSTGNLLSQIPRLSPNKGPSTVPLVIPASLAAPTPSEPIASITVESPLVVTSTSPEVVSTKSCYVDSSTETVNLPDSSESTGLTASRLIELESENKLLKGQNMELLDQLHVAQSNVYSLESSIETLKSTIKRLESRVRSVEEERDALFDSLNMLRQRTISTNQGSSVNPSSSGGTTTPISSPLPEPVNE</sequence>
<dbReference type="Gene3D" id="1.10.10.2750">
    <property type="match status" value="1"/>
</dbReference>
<dbReference type="HOGENOM" id="CLU_277234_0_0_1"/>
<dbReference type="Gene3D" id="2.30.29.30">
    <property type="entry name" value="Pleckstrin-homology domain (PH domain)/Phosphotyrosine-binding domain (PTB)"/>
    <property type="match status" value="1"/>
</dbReference>
<reference evidence="5" key="2">
    <citation type="submission" date="2015-06" db="UniProtKB">
        <authorList>
            <consortium name="EnsemblMetazoa"/>
        </authorList>
    </citation>
    <scope>IDENTIFICATION</scope>
</reference>
<gene>
    <name evidence="5" type="primary">107362234</name>
</gene>
<keyword evidence="2" id="KW-0175">Coiled coil</keyword>
<proteinExistence type="predicted"/>
<feature type="compositionally biased region" description="Basic and acidic residues" evidence="3">
    <location>
        <begin position="168"/>
        <end position="184"/>
    </location>
</feature>
<dbReference type="FunFam" id="1.10.472.80:FF:000043">
    <property type="entry name" value="Pollux, isoform A"/>
    <property type="match status" value="1"/>
</dbReference>
<name>T1JPZ1_TETUR</name>
<dbReference type="FunFam" id="1.10.10.2750:FF:000002">
    <property type="entry name" value="TBC1 domain family member 4"/>
    <property type="match status" value="1"/>
</dbReference>
<feature type="region of interest" description="Disordered" evidence="3">
    <location>
        <begin position="161"/>
        <end position="204"/>
    </location>
</feature>
<dbReference type="Gene3D" id="1.10.8.270">
    <property type="entry name" value="putative rabgap domain of human tbc1 domain family member 14 like domains"/>
    <property type="match status" value="1"/>
</dbReference>
<evidence type="ECO:0000256" key="2">
    <source>
        <dbReference type="SAM" id="Coils"/>
    </source>
</evidence>
<dbReference type="Pfam" id="PF00566">
    <property type="entry name" value="RabGAP-TBC"/>
    <property type="match status" value="1"/>
</dbReference>
<feature type="compositionally biased region" description="Polar residues" evidence="3">
    <location>
        <begin position="71"/>
        <end position="90"/>
    </location>
</feature>
<feature type="region of interest" description="Disordered" evidence="3">
    <location>
        <begin position="1115"/>
        <end position="1145"/>
    </location>
</feature>
<evidence type="ECO:0000256" key="3">
    <source>
        <dbReference type="SAM" id="MobiDB-lite"/>
    </source>
</evidence>
<dbReference type="EMBL" id="CAEY01000434">
    <property type="status" value="NOT_ANNOTATED_CDS"/>
    <property type="molecule type" value="Genomic_DNA"/>
</dbReference>
<dbReference type="PANTHER" id="PTHR47219">
    <property type="entry name" value="RAB GTPASE-ACTIVATING PROTEIN 1-LIKE"/>
    <property type="match status" value="1"/>
</dbReference>
<dbReference type="SUPFAM" id="SSF50729">
    <property type="entry name" value="PH domain-like"/>
    <property type="match status" value="1"/>
</dbReference>
<dbReference type="eggNOG" id="KOG4436">
    <property type="taxonomic scope" value="Eukaryota"/>
</dbReference>
<dbReference type="SMART" id="SM00164">
    <property type="entry name" value="TBC"/>
    <property type="match status" value="1"/>
</dbReference>
<dbReference type="AlphaFoldDB" id="T1JPZ1"/>
<dbReference type="Proteomes" id="UP000015104">
    <property type="component" value="Unassembled WGS sequence"/>
</dbReference>
<dbReference type="OrthoDB" id="295078at2759"/>
<dbReference type="InterPro" id="IPR035969">
    <property type="entry name" value="Rab-GAP_TBC_sf"/>
</dbReference>
<dbReference type="InterPro" id="IPR006020">
    <property type="entry name" value="PTB/PI_dom"/>
</dbReference>
<protein>
    <recommendedName>
        <fullName evidence="4">Rab-GAP TBC domain-containing protein</fullName>
    </recommendedName>
</protein>
<dbReference type="PANTHER" id="PTHR47219:SF16">
    <property type="entry name" value="GTPASE ACTIVATING PROTEIN"/>
    <property type="match status" value="1"/>
</dbReference>
<dbReference type="SUPFAM" id="SSF47923">
    <property type="entry name" value="Ypt/Rab-GAP domain of gyp1p"/>
    <property type="match status" value="2"/>
</dbReference>
<evidence type="ECO:0000259" key="4">
    <source>
        <dbReference type="PROSITE" id="PS50086"/>
    </source>
</evidence>
<dbReference type="FunFam" id="1.10.8.270:FF:000001">
    <property type="entry name" value="TBC1 domain family member 1"/>
    <property type="match status" value="1"/>
</dbReference>
<feature type="domain" description="Rab-GAP TBC" evidence="4">
    <location>
        <begin position="666"/>
        <end position="865"/>
    </location>
</feature>
<dbReference type="InterPro" id="IPR011993">
    <property type="entry name" value="PH-like_dom_sf"/>
</dbReference>
<dbReference type="KEGG" id="tut:107362234"/>
<feature type="compositionally biased region" description="Low complexity" evidence="3">
    <location>
        <begin position="97"/>
        <end position="108"/>
    </location>
</feature>
<evidence type="ECO:0000256" key="1">
    <source>
        <dbReference type="ARBA" id="ARBA00022468"/>
    </source>
</evidence>
<keyword evidence="1" id="KW-0343">GTPase activation</keyword>
<dbReference type="InterPro" id="IPR050302">
    <property type="entry name" value="Rab_GAP_TBC_domain"/>
</dbReference>
<dbReference type="STRING" id="32264.T1JPZ1"/>
<feature type="region of interest" description="Disordered" evidence="3">
    <location>
        <begin position="64"/>
        <end position="108"/>
    </location>
</feature>
<feature type="compositionally biased region" description="Low complexity" evidence="3">
    <location>
        <begin position="1116"/>
        <end position="1136"/>
    </location>
</feature>
<keyword evidence="6" id="KW-1185">Reference proteome</keyword>
<dbReference type="InterPro" id="IPR000195">
    <property type="entry name" value="Rab-GAP-TBC_dom"/>
</dbReference>
<dbReference type="Pfam" id="PF00640">
    <property type="entry name" value="PID"/>
    <property type="match status" value="1"/>
</dbReference>
<feature type="coiled-coil region" evidence="2">
    <location>
        <begin position="1044"/>
        <end position="1113"/>
    </location>
</feature>
<dbReference type="EnsemblMetazoa" id="tetur01g01320.1">
    <property type="protein sequence ID" value="tetur01g01320.1"/>
    <property type="gene ID" value="tetur01g01320"/>
</dbReference>
<reference evidence="6" key="1">
    <citation type="submission" date="2011-08" db="EMBL/GenBank/DDBJ databases">
        <authorList>
            <person name="Rombauts S."/>
        </authorList>
    </citation>
    <scope>NUCLEOTIDE SEQUENCE</scope>
    <source>
        <strain evidence="6">London</strain>
    </source>
</reference>
<accession>T1JPZ1</accession>